<sequence length="53" mass="6057">MSTHRGRVRKSSGIWWVECSGTLTCCWRSVDGTLAAACDQIREHIRNEHQETP</sequence>
<dbReference type="EMBL" id="PGFE01000001">
    <property type="protein sequence ID" value="PJJ77477.1"/>
    <property type="molecule type" value="Genomic_DNA"/>
</dbReference>
<reference evidence="1 2" key="1">
    <citation type="submission" date="2017-11" db="EMBL/GenBank/DDBJ databases">
        <title>Genomic Encyclopedia of Archaeal and Bacterial Type Strains, Phase II (KMG-II): From Individual Species to Whole Genera.</title>
        <authorList>
            <person name="Goeker M."/>
        </authorList>
    </citation>
    <scope>NUCLEOTIDE SEQUENCE [LARGE SCALE GENOMIC DNA]</scope>
    <source>
        <strain evidence="1 2">DSM 25478</strain>
    </source>
</reference>
<organism evidence="1 2">
    <name type="scientific">Sediminihabitans luteus</name>
    <dbReference type="NCBI Taxonomy" id="1138585"/>
    <lineage>
        <taxon>Bacteria</taxon>
        <taxon>Bacillati</taxon>
        <taxon>Actinomycetota</taxon>
        <taxon>Actinomycetes</taxon>
        <taxon>Micrococcales</taxon>
        <taxon>Cellulomonadaceae</taxon>
        <taxon>Sediminihabitans</taxon>
    </lineage>
</organism>
<dbReference type="AlphaFoldDB" id="A0A2M9D011"/>
<dbReference type="Proteomes" id="UP000231693">
    <property type="component" value="Unassembled WGS sequence"/>
</dbReference>
<accession>A0A2M9D011</accession>
<gene>
    <name evidence="1" type="ORF">CLV28_0696</name>
</gene>
<evidence type="ECO:0008006" key="3">
    <source>
        <dbReference type="Google" id="ProtNLM"/>
    </source>
</evidence>
<keyword evidence="2" id="KW-1185">Reference proteome</keyword>
<name>A0A2M9D011_9CELL</name>
<proteinExistence type="predicted"/>
<evidence type="ECO:0000313" key="1">
    <source>
        <dbReference type="EMBL" id="PJJ77477.1"/>
    </source>
</evidence>
<evidence type="ECO:0000313" key="2">
    <source>
        <dbReference type="Proteomes" id="UP000231693"/>
    </source>
</evidence>
<comment type="caution">
    <text evidence="1">The sequence shown here is derived from an EMBL/GenBank/DDBJ whole genome shotgun (WGS) entry which is preliminary data.</text>
</comment>
<dbReference type="RefSeq" id="WP_157802470.1">
    <property type="nucleotide sequence ID" value="NZ_BOOX01000003.1"/>
</dbReference>
<protein>
    <recommendedName>
        <fullName evidence="3">DUF1059 domain-containing protein</fullName>
    </recommendedName>
</protein>